<dbReference type="CDD" id="cd07185">
    <property type="entry name" value="OmpA_C-like"/>
    <property type="match status" value="1"/>
</dbReference>
<dbReference type="RefSeq" id="WP_143007717.1">
    <property type="nucleotide sequence ID" value="NZ_FNHH01000009.1"/>
</dbReference>
<evidence type="ECO:0000313" key="7">
    <source>
        <dbReference type="EMBL" id="SDM28923.1"/>
    </source>
</evidence>
<keyword evidence="2 4" id="KW-0472">Membrane</keyword>
<dbReference type="STRING" id="990371.SAMN05421813_10918"/>
<dbReference type="InterPro" id="IPR036737">
    <property type="entry name" value="OmpA-like_sf"/>
</dbReference>
<dbReference type="Gene3D" id="3.30.1330.60">
    <property type="entry name" value="OmpA-like domain"/>
    <property type="match status" value="1"/>
</dbReference>
<dbReference type="Pfam" id="PF00691">
    <property type="entry name" value="OmpA"/>
    <property type="match status" value="1"/>
</dbReference>
<feature type="chain" id="PRO_5011718926" evidence="5">
    <location>
        <begin position="20"/>
        <end position="220"/>
    </location>
</feature>
<evidence type="ECO:0000256" key="2">
    <source>
        <dbReference type="ARBA" id="ARBA00023136"/>
    </source>
</evidence>
<proteinExistence type="predicted"/>
<evidence type="ECO:0000259" key="6">
    <source>
        <dbReference type="PROSITE" id="PS51123"/>
    </source>
</evidence>
<dbReference type="PROSITE" id="PS51123">
    <property type="entry name" value="OMPA_2"/>
    <property type="match status" value="1"/>
</dbReference>
<comment type="subcellular location">
    <subcellularLocation>
        <location evidence="1">Cell outer membrane</location>
    </subcellularLocation>
</comment>
<dbReference type="InterPro" id="IPR006665">
    <property type="entry name" value="OmpA-like"/>
</dbReference>
<dbReference type="PRINTS" id="PR01021">
    <property type="entry name" value="OMPADOMAIN"/>
</dbReference>
<dbReference type="EMBL" id="FNHH01000009">
    <property type="protein sequence ID" value="SDM28923.1"/>
    <property type="molecule type" value="Genomic_DNA"/>
</dbReference>
<keyword evidence="5" id="KW-0732">Signal</keyword>
<dbReference type="AlphaFoldDB" id="A0A1G9S0C5"/>
<keyword evidence="3" id="KW-0998">Cell outer membrane</keyword>
<protein>
    <submittedName>
        <fullName evidence="7">OmpA family protein</fullName>
    </submittedName>
</protein>
<evidence type="ECO:0000256" key="3">
    <source>
        <dbReference type="ARBA" id="ARBA00023237"/>
    </source>
</evidence>
<dbReference type="InterPro" id="IPR050330">
    <property type="entry name" value="Bact_OuterMem_StrucFunc"/>
</dbReference>
<dbReference type="PANTHER" id="PTHR30329">
    <property type="entry name" value="STATOR ELEMENT OF FLAGELLAR MOTOR COMPLEX"/>
    <property type="match status" value="1"/>
</dbReference>
<evidence type="ECO:0000256" key="1">
    <source>
        <dbReference type="ARBA" id="ARBA00004442"/>
    </source>
</evidence>
<evidence type="ECO:0000256" key="4">
    <source>
        <dbReference type="PROSITE-ProRule" id="PRU00473"/>
    </source>
</evidence>
<organism evidence="7 8">
    <name type="scientific">Daejeonella rubra</name>
    <dbReference type="NCBI Taxonomy" id="990371"/>
    <lineage>
        <taxon>Bacteria</taxon>
        <taxon>Pseudomonadati</taxon>
        <taxon>Bacteroidota</taxon>
        <taxon>Sphingobacteriia</taxon>
        <taxon>Sphingobacteriales</taxon>
        <taxon>Sphingobacteriaceae</taxon>
        <taxon>Daejeonella</taxon>
    </lineage>
</organism>
<feature type="domain" description="OmpA-like" evidence="6">
    <location>
        <begin position="92"/>
        <end position="213"/>
    </location>
</feature>
<dbReference type="Proteomes" id="UP000199226">
    <property type="component" value="Unassembled WGS sequence"/>
</dbReference>
<name>A0A1G9S0C5_9SPHI</name>
<dbReference type="GO" id="GO:0009279">
    <property type="term" value="C:cell outer membrane"/>
    <property type="evidence" value="ECO:0007669"/>
    <property type="project" value="UniProtKB-SubCell"/>
</dbReference>
<dbReference type="OrthoDB" id="9809364at2"/>
<gene>
    <name evidence="7" type="ORF">SAMN05421813_10918</name>
</gene>
<dbReference type="InterPro" id="IPR006664">
    <property type="entry name" value="OMP_bac"/>
</dbReference>
<sequence length="220" mass="24123">MKNKLFIIAVFTFSGISFLNTTTSAQNTKMSLGANRSSSYMAINSASENSSNLLSIKGQGSSEYVNFESEKVKMSTKAMYMASEQFVFDNLSSLKSSFKTSDIYFDLDDASIRPDALPALNSLVTLLNENPGVSVAVSAFSDSRMAKYNDKLAFNRAQAARTYLISKGISANRLVIEKHGRPDMSNPCNSDPNCSLALQQINRRTEFNILFNGVNLGQVN</sequence>
<reference evidence="8" key="1">
    <citation type="submission" date="2016-10" db="EMBL/GenBank/DDBJ databases">
        <authorList>
            <person name="Varghese N."/>
            <person name="Submissions S."/>
        </authorList>
    </citation>
    <scope>NUCLEOTIDE SEQUENCE [LARGE SCALE GENOMIC DNA]</scope>
    <source>
        <strain evidence="8">DSM 24536</strain>
    </source>
</reference>
<evidence type="ECO:0000313" key="8">
    <source>
        <dbReference type="Proteomes" id="UP000199226"/>
    </source>
</evidence>
<dbReference type="SUPFAM" id="SSF103088">
    <property type="entry name" value="OmpA-like"/>
    <property type="match status" value="1"/>
</dbReference>
<evidence type="ECO:0000256" key="5">
    <source>
        <dbReference type="SAM" id="SignalP"/>
    </source>
</evidence>
<feature type="signal peptide" evidence="5">
    <location>
        <begin position="1"/>
        <end position="19"/>
    </location>
</feature>
<keyword evidence="8" id="KW-1185">Reference proteome</keyword>
<accession>A0A1G9S0C5</accession>
<dbReference type="PANTHER" id="PTHR30329:SF21">
    <property type="entry name" value="LIPOPROTEIN YIAD-RELATED"/>
    <property type="match status" value="1"/>
</dbReference>